<name>A0A154L4D2_9PROT</name>
<proteinExistence type="predicted"/>
<dbReference type="Proteomes" id="UP000076335">
    <property type="component" value="Unassembled WGS sequence"/>
</dbReference>
<organism evidence="3 4">
    <name type="scientific">Thalassospira lucentensis</name>
    <dbReference type="NCBI Taxonomy" id="168935"/>
    <lineage>
        <taxon>Bacteria</taxon>
        <taxon>Pseudomonadati</taxon>
        <taxon>Pseudomonadota</taxon>
        <taxon>Alphaproteobacteria</taxon>
        <taxon>Rhodospirillales</taxon>
        <taxon>Thalassospiraceae</taxon>
        <taxon>Thalassospira</taxon>
    </lineage>
</organism>
<dbReference type="SMART" id="SM01040">
    <property type="entry name" value="Bro-N"/>
    <property type="match status" value="1"/>
</dbReference>
<feature type="coiled-coil region" evidence="1">
    <location>
        <begin position="117"/>
        <end position="144"/>
    </location>
</feature>
<reference evidence="3 4" key="1">
    <citation type="submission" date="2015-12" db="EMBL/GenBank/DDBJ databases">
        <title>Genome sequence of Thalassospira lucentensis MCCC 1A02072.</title>
        <authorList>
            <person name="Lu L."/>
            <person name="Lai Q."/>
            <person name="Shao Z."/>
            <person name="Qian P."/>
        </authorList>
    </citation>
    <scope>NUCLEOTIDE SEQUENCE [LARGE SCALE GENOMIC DNA]</scope>
    <source>
        <strain evidence="3 4">MCCC 1A02072</strain>
    </source>
</reference>
<protein>
    <recommendedName>
        <fullName evidence="2">Bro-N domain-containing protein</fullName>
    </recommendedName>
</protein>
<dbReference type="EMBL" id="LPVY01000019">
    <property type="protein sequence ID" value="KZB63130.1"/>
    <property type="molecule type" value="Genomic_DNA"/>
</dbReference>
<dbReference type="AlphaFoldDB" id="A0A154L4D2"/>
<dbReference type="InterPro" id="IPR003497">
    <property type="entry name" value="BRO_N_domain"/>
</dbReference>
<keyword evidence="1" id="KW-0175">Coiled coil</keyword>
<evidence type="ECO:0000259" key="2">
    <source>
        <dbReference type="PROSITE" id="PS51750"/>
    </source>
</evidence>
<accession>A0A154L4D2</accession>
<dbReference type="PROSITE" id="PS51750">
    <property type="entry name" value="BRO_N"/>
    <property type="match status" value="1"/>
</dbReference>
<evidence type="ECO:0000256" key="1">
    <source>
        <dbReference type="SAM" id="Coils"/>
    </source>
</evidence>
<gene>
    <name evidence="3" type="ORF">AUP42_01680</name>
</gene>
<evidence type="ECO:0000313" key="3">
    <source>
        <dbReference type="EMBL" id="KZB63130.1"/>
    </source>
</evidence>
<feature type="domain" description="Bro-N" evidence="2">
    <location>
        <begin position="1"/>
        <end position="104"/>
    </location>
</feature>
<sequence length="191" mass="21813">MSEIITFNFDNVDFRAIEIDGQIWAVGTDVCKALGYRDAENGLRNLDDDEKGTHIVRTAGGDQNLLIINESGLYSLILRSRKPEAKRFKKWVTSEVLPSIRKTGAYHHAETTPPAQGTDQQELIEALRDKISLLEENRSLVKGRMTHDKFQGVARQLFERTDFDDETIAEILAPGIGTFMPEWVSWQRRRH</sequence>
<dbReference type="Pfam" id="PF02498">
    <property type="entry name" value="Bro-N"/>
    <property type="match status" value="1"/>
</dbReference>
<dbReference type="PANTHER" id="PTHR36180">
    <property type="entry name" value="DNA-BINDING PROTEIN-RELATED-RELATED"/>
    <property type="match status" value="1"/>
</dbReference>
<dbReference type="OrthoDB" id="9808959at2"/>
<evidence type="ECO:0000313" key="4">
    <source>
        <dbReference type="Proteomes" id="UP000076335"/>
    </source>
</evidence>
<comment type="caution">
    <text evidence="3">The sequence shown here is derived from an EMBL/GenBank/DDBJ whole genome shotgun (WGS) entry which is preliminary data.</text>
</comment>
<dbReference type="PANTHER" id="PTHR36180:SF2">
    <property type="entry name" value="BRO FAMILY PROTEIN"/>
    <property type="match status" value="1"/>
</dbReference>